<name>A0A2N0D067_RHISU</name>
<gene>
    <name evidence="2" type="ORF">CWR43_32600</name>
</gene>
<dbReference type="EMBL" id="PIQN01000028">
    <property type="protein sequence ID" value="PKA39514.1"/>
    <property type="molecule type" value="Genomic_DNA"/>
</dbReference>
<feature type="region of interest" description="Disordered" evidence="1">
    <location>
        <begin position="59"/>
        <end position="79"/>
    </location>
</feature>
<evidence type="ECO:0000313" key="2">
    <source>
        <dbReference type="EMBL" id="PKA39514.1"/>
    </source>
</evidence>
<dbReference type="RefSeq" id="WP_100773072.1">
    <property type="nucleotide sequence ID" value="NZ_PIQN01000028.1"/>
</dbReference>
<protein>
    <recommendedName>
        <fullName evidence="4">DUF2188 domain-containing protein</fullName>
    </recommendedName>
</protein>
<dbReference type="AlphaFoldDB" id="A0A2N0D067"/>
<proteinExistence type="predicted"/>
<reference evidence="2 3" key="1">
    <citation type="submission" date="2017-11" db="EMBL/GenBank/DDBJ databases">
        <authorList>
            <person name="Han C.G."/>
        </authorList>
    </citation>
    <scope>NUCLEOTIDE SEQUENCE [LARGE SCALE GENOMIC DNA]</scope>
    <source>
        <strain evidence="2 3">HCNT1</strain>
    </source>
</reference>
<sequence>MHITYHIGKHDGGWGYKLDDVWSESFPTHDAALAAAKRAARRQQIEGRDAEILYQTEDGTWHQEHVRAGDRPEADVLDG</sequence>
<dbReference type="Pfam" id="PF09954">
    <property type="entry name" value="DUF2188"/>
    <property type="match status" value="1"/>
</dbReference>
<evidence type="ECO:0000256" key="1">
    <source>
        <dbReference type="SAM" id="MobiDB-lite"/>
    </source>
</evidence>
<evidence type="ECO:0008006" key="4">
    <source>
        <dbReference type="Google" id="ProtNLM"/>
    </source>
</evidence>
<reference evidence="2 3" key="2">
    <citation type="submission" date="2017-12" db="EMBL/GenBank/DDBJ databases">
        <title>Genome sequence of Rhizobium sullae HCNT1 isolated from Sulla coronaria nodules and featuring peculiar denitrification phenotypes.</title>
        <authorList>
            <person name="De Diego-Diaz B."/>
            <person name="Treu L."/>
            <person name="Campanaro S."/>
            <person name="Da Silva Duarte V."/>
            <person name="Basaglia M."/>
            <person name="Favaro L."/>
            <person name="Casella S."/>
            <person name="Squartini A."/>
        </authorList>
    </citation>
    <scope>NUCLEOTIDE SEQUENCE [LARGE SCALE GENOMIC DNA]</scope>
    <source>
        <strain evidence="2 3">HCNT1</strain>
    </source>
</reference>
<dbReference type="InterPro" id="IPR018691">
    <property type="entry name" value="DUF2188"/>
</dbReference>
<accession>A0A2N0D067</accession>
<organism evidence="2 3">
    <name type="scientific">Rhizobium sullae</name>
    <name type="common">Rhizobium hedysari</name>
    <dbReference type="NCBI Taxonomy" id="50338"/>
    <lineage>
        <taxon>Bacteria</taxon>
        <taxon>Pseudomonadati</taxon>
        <taxon>Pseudomonadota</taxon>
        <taxon>Alphaproteobacteria</taxon>
        <taxon>Hyphomicrobiales</taxon>
        <taxon>Rhizobiaceae</taxon>
        <taxon>Rhizobium/Agrobacterium group</taxon>
        <taxon>Rhizobium</taxon>
    </lineage>
</organism>
<dbReference type="Proteomes" id="UP000232164">
    <property type="component" value="Unassembled WGS sequence"/>
</dbReference>
<comment type="caution">
    <text evidence="2">The sequence shown here is derived from an EMBL/GenBank/DDBJ whole genome shotgun (WGS) entry which is preliminary data.</text>
</comment>
<evidence type="ECO:0000313" key="3">
    <source>
        <dbReference type="Proteomes" id="UP000232164"/>
    </source>
</evidence>